<organism evidence="2">
    <name type="scientific">marine sediment metagenome</name>
    <dbReference type="NCBI Taxonomy" id="412755"/>
    <lineage>
        <taxon>unclassified sequences</taxon>
        <taxon>metagenomes</taxon>
        <taxon>ecological metagenomes</taxon>
    </lineage>
</organism>
<feature type="region of interest" description="Disordered" evidence="1">
    <location>
        <begin position="1"/>
        <end position="68"/>
    </location>
</feature>
<protein>
    <submittedName>
        <fullName evidence="2">Uncharacterized protein</fullName>
    </submittedName>
</protein>
<feature type="compositionally biased region" description="Basic and acidic residues" evidence="1">
    <location>
        <begin position="34"/>
        <end position="68"/>
    </location>
</feature>
<feature type="compositionally biased region" description="Basic and acidic residues" evidence="1">
    <location>
        <begin position="9"/>
        <end position="23"/>
    </location>
</feature>
<sequence length="352" mass="36872">DPDSKKRLKEIGDEAAKQQKRVDQSAVASAKQKQSTEQKAARDSERLLRQATRDKERADKEDRRRQEKAAQYRLGLQLKAAQSEKKLRLQVAKDREHETTQATMLFERSHGQMIMANDQMTERLTSATESIARMGRGFAMLGLIGEENTQKLINGLMTMQASFDLVVGGINAYTRLNRAVRAYQASVAAAAIAESALAAARSRTMVTSVGRGIAGPVGIGVASTAGGAVGGRVAMVGASATFSKLSATASAAAGAMATIPVAAIAAATSLLAVGAELVAFFRTGYFAGEKGTKALSERLEPGSWGRTATKGIFANPMSPLGFVAAGAGGMGSLFGEQGLAGSEAKGARMGRE</sequence>
<reference evidence="2" key="1">
    <citation type="journal article" date="2014" name="Front. Microbiol.">
        <title>High frequency of phylogenetically diverse reductive dehalogenase-homologous genes in deep subseafloor sedimentary metagenomes.</title>
        <authorList>
            <person name="Kawai M."/>
            <person name="Futagami T."/>
            <person name="Toyoda A."/>
            <person name="Takaki Y."/>
            <person name="Nishi S."/>
            <person name="Hori S."/>
            <person name="Arai W."/>
            <person name="Tsubouchi T."/>
            <person name="Morono Y."/>
            <person name="Uchiyama I."/>
            <person name="Ito T."/>
            <person name="Fujiyama A."/>
            <person name="Inagaki F."/>
            <person name="Takami H."/>
        </authorList>
    </citation>
    <scope>NUCLEOTIDE SEQUENCE</scope>
    <source>
        <strain evidence="2">Expedition CK06-06</strain>
    </source>
</reference>
<name>X0RLD0_9ZZZZ</name>
<comment type="caution">
    <text evidence="2">The sequence shown here is derived from an EMBL/GenBank/DDBJ whole genome shotgun (WGS) entry which is preliminary data.</text>
</comment>
<accession>X0RLD0</accession>
<dbReference type="AlphaFoldDB" id="X0RLD0"/>
<dbReference type="EMBL" id="BARS01009085">
    <property type="protein sequence ID" value="GAF69639.1"/>
    <property type="molecule type" value="Genomic_DNA"/>
</dbReference>
<evidence type="ECO:0000313" key="2">
    <source>
        <dbReference type="EMBL" id="GAF69639.1"/>
    </source>
</evidence>
<proteinExistence type="predicted"/>
<feature type="non-terminal residue" evidence="2">
    <location>
        <position position="352"/>
    </location>
</feature>
<feature type="non-terminal residue" evidence="2">
    <location>
        <position position="1"/>
    </location>
</feature>
<gene>
    <name evidence="2" type="ORF">S01H1_17164</name>
</gene>
<evidence type="ECO:0000256" key="1">
    <source>
        <dbReference type="SAM" id="MobiDB-lite"/>
    </source>
</evidence>